<evidence type="ECO:0000256" key="2">
    <source>
        <dbReference type="SAM" id="Phobius"/>
    </source>
</evidence>
<feature type="domain" description="Dynein heavy chain C-terminal" evidence="3">
    <location>
        <begin position="5"/>
        <end position="164"/>
    </location>
</feature>
<evidence type="ECO:0000313" key="4">
    <source>
        <dbReference type="EMBL" id="CAE8710607.1"/>
    </source>
</evidence>
<comment type="caution">
    <text evidence="4">The sequence shown here is derived from an EMBL/GenBank/DDBJ whole genome shotgun (WGS) entry which is preliminary data.</text>
</comment>
<organism evidence="4 5">
    <name type="scientific">Polarella glacialis</name>
    <name type="common">Dinoflagellate</name>
    <dbReference type="NCBI Taxonomy" id="89957"/>
    <lineage>
        <taxon>Eukaryota</taxon>
        <taxon>Sar</taxon>
        <taxon>Alveolata</taxon>
        <taxon>Dinophyceae</taxon>
        <taxon>Suessiales</taxon>
        <taxon>Suessiaceae</taxon>
        <taxon>Polarella</taxon>
    </lineage>
</organism>
<dbReference type="GO" id="GO:0045505">
    <property type="term" value="F:dynein intermediate chain binding"/>
    <property type="evidence" value="ECO:0007669"/>
    <property type="project" value="InterPro"/>
</dbReference>
<sequence>MDAPEDLHAALLERRVPEKWRMASYPHCPTSLSAWLGDLRQRASWLRAWQRSKKAPSCFFLSRLFNPQGFLTSVLQGHARETGASLERLSFKHRLEPSMQSADEVPDQPLHSGGTTSLHVSGLFLEAASWNAQRARVEDAASGHRWSAMPVVVFVPSATPDQDTAPEAPLEDMDTPLEADDLSQSKRPSRIRIGRASTLQAETEQDNQKKVNSRRASFSQANMTASVLEQMTEQRKEKLEQTKARALLESGSDSRNDVQIACPLFHVSPHREGFASSLRFESPLCSVELPAEQSFAREWLLRGWLGLSLLLLLLLLCLFCDCHCYSCLFVCLPIVCLFVIANCLFVCLLWSGLLLLLLLLLLLFLLFLLLLLLLLLLFFVGYCLGVVWVVCCFGCGGGLEAFVWVVCGLGSVFVVVVVAVVVFVFVIVVVVLVVIVIVFVVVVVVVVIVAVVVVVGDCAV</sequence>
<dbReference type="InterPro" id="IPR041228">
    <property type="entry name" value="Dynein_C"/>
</dbReference>
<dbReference type="GO" id="GO:0007018">
    <property type="term" value="P:microtubule-based movement"/>
    <property type="evidence" value="ECO:0007669"/>
    <property type="project" value="InterPro"/>
</dbReference>
<dbReference type="InterPro" id="IPR026983">
    <property type="entry name" value="DHC"/>
</dbReference>
<feature type="compositionally biased region" description="Acidic residues" evidence="1">
    <location>
        <begin position="169"/>
        <end position="181"/>
    </location>
</feature>
<feature type="transmembrane region" description="Helical" evidence="2">
    <location>
        <begin position="327"/>
        <end position="351"/>
    </location>
</feature>
<evidence type="ECO:0000313" key="5">
    <source>
        <dbReference type="Proteomes" id="UP000626109"/>
    </source>
</evidence>
<dbReference type="AlphaFoldDB" id="A0A813KU80"/>
<feature type="transmembrane region" description="Helical" evidence="2">
    <location>
        <begin position="299"/>
        <end position="320"/>
    </location>
</feature>
<feature type="region of interest" description="Disordered" evidence="1">
    <location>
        <begin position="158"/>
        <end position="216"/>
    </location>
</feature>
<feature type="transmembrane region" description="Helical" evidence="2">
    <location>
        <begin position="357"/>
        <end position="390"/>
    </location>
</feature>
<protein>
    <recommendedName>
        <fullName evidence="3">Dynein heavy chain C-terminal domain-containing protein</fullName>
    </recommendedName>
</protein>
<feature type="transmembrane region" description="Helical" evidence="2">
    <location>
        <begin position="402"/>
        <end position="426"/>
    </location>
</feature>
<evidence type="ECO:0000259" key="3">
    <source>
        <dbReference type="Pfam" id="PF18199"/>
    </source>
</evidence>
<dbReference type="Gene3D" id="1.20.1270.280">
    <property type="match status" value="1"/>
</dbReference>
<name>A0A813KU80_POLGL</name>
<keyword evidence="2" id="KW-0472">Membrane</keyword>
<dbReference type="GO" id="GO:0051959">
    <property type="term" value="F:dynein light intermediate chain binding"/>
    <property type="evidence" value="ECO:0007669"/>
    <property type="project" value="InterPro"/>
</dbReference>
<accession>A0A813KU80</accession>
<dbReference type="PANTHER" id="PTHR22878:SF69">
    <property type="entry name" value="DYNEIN HEAVY CHAIN"/>
    <property type="match status" value="1"/>
</dbReference>
<keyword evidence="2" id="KW-0812">Transmembrane</keyword>
<gene>
    <name evidence="4" type="ORF">PGLA2088_LOCUS36027</name>
</gene>
<proteinExistence type="predicted"/>
<dbReference type="PANTHER" id="PTHR22878">
    <property type="entry name" value="DYNEIN HEAVY CHAIN 6, AXONEMAL-LIKE-RELATED"/>
    <property type="match status" value="1"/>
</dbReference>
<dbReference type="EMBL" id="CAJNNW010032014">
    <property type="protein sequence ID" value="CAE8710607.1"/>
    <property type="molecule type" value="Genomic_DNA"/>
</dbReference>
<dbReference type="Gene3D" id="3.10.490.20">
    <property type="match status" value="1"/>
</dbReference>
<keyword evidence="2" id="KW-1133">Transmembrane helix</keyword>
<feature type="transmembrane region" description="Helical" evidence="2">
    <location>
        <begin position="432"/>
        <end position="455"/>
    </location>
</feature>
<dbReference type="Pfam" id="PF18199">
    <property type="entry name" value="Dynein_C"/>
    <property type="match status" value="1"/>
</dbReference>
<dbReference type="InterPro" id="IPR043160">
    <property type="entry name" value="Dynein_C_barrel"/>
</dbReference>
<dbReference type="Proteomes" id="UP000626109">
    <property type="component" value="Unassembled WGS sequence"/>
</dbReference>
<dbReference type="GO" id="GO:0030286">
    <property type="term" value="C:dynein complex"/>
    <property type="evidence" value="ECO:0007669"/>
    <property type="project" value="InterPro"/>
</dbReference>
<reference evidence="4" key="1">
    <citation type="submission" date="2021-02" db="EMBL/GenBank/DDBJ databases">
        <authorList>
            <person name="Dougan E. K."/>
            <person name="Rhodes N."/>
            <person name="Thang M."/>
            <person name="Chan C."/>
        </authorList>
    </citation>
    <scope>NUCLEOTIDE SEQUENCE</scope>
</reference>
<evidence type="ECO:0000256" key="1">
    <source>
        <dbReference type="SAM" id="MobiDB-lite"/>
    </source>
</evidence>